<keyword evidence="10" id="KW-1185">Reference proteome</keyword>
<keyword evidence="4 8" id="KW-0812">Transmembrane</keyword>
<evidence type="ECO:0000256" key="5">
    <source>
        <dbReference type="ARBA" id="ARBA00022989"/>
    </source>
</evidence>
<feature type="transmembrane region" description="Helical" evidence="8">
    <location>
        <begin position="389"/>
        <end position="407"/>
    </location>
</feature>
<keyword evidence="5 8" id="KW-1133">Transmembrane helix</keyword>
<dbReference type="InterPro" id="IPR028362">
    <property type="entry name" value="AlgI"/>
</dbReference>
<sequence length="517" mass="59794">MTFFSFTFAIFLLISLFVYYLVPKKFQWCILLLANTVFYAYSGIGNIIFILASSLITFFGAKIVSDMNAALKAKKADLSKDDFKIEKKRVQSKKRLVLVAMLVLNLGILLYLKYWRILAGSKTLLLPLGISYYTLSTIGYFMDIYNSKYEREHNFLKYFVFVSFFPQLILGPICRYNQSGFQFREERNFDFENIKHGFMMILYGSLKKYLVADLLVKHVGTIFDGVYTNYPGCVLVLGILMYSVYQYADFSGGTDLVLGIAELFGIKLPQNFKQPYFSTSLANFWQRWHITLGGWMRDYIFYPFALTKIMQNLSKWATNHLGKHFGRTLPACVANIIVFILVGVWHGPEFHFFVWGLYNGLVIAMSDILSPVFEKINEKLHVNDKSRGWHIFQIVRTFIIVNIGWYFDRIVDVPKAFAYLRNTFTHFGNPLMLASKDYVNQILGNISDFQSHIVLITLGSLIIFIVSLLKENKIDVYESIQKKNIAFRWAAYYVPLILIILSLSFSSGDTGFMYAQY</sequence>
<dbReference type="Pfam" id="PF03062">
    <property type="entry name" value="MBOAT"/>
    <property type="match status" value="1"/>
</dbReference>
<feature type="transmembrane region" description="Helical" evidence="8">
    <location>
        <begin position="490"/>
        <end position="508"/>
    </location>
</feature>
<comment type="caution">
    <text evidence="9">The sequence shown here is derived from an EMBL/GenBank/DDBJ whole genome shotgun (WGS) entry which is preliminary data.</text>
</comment>
<dbReference type="InterPro" id="IPR004299">
    <property type="entry name" value="MBOAT_fam"/>
</dbReference>
<dbReference type="InterPro" id="IPR024194">
    <property type="entry name" value="Ac/AlaTfrase_AlgI/DltB"/>
</dbReference>
<evidence type="ECO:0000313" key="10">
    <source>
        <dbReference type="Proteomes" id="UP000518887"/>
    </source>
</evidence>
<dbReference type="PANTHER" id="PTHR13285">
    <property type="entry name" value="ACYLTRANSFERASE"/>
    <property type="match status" value="1"/>
</dbReference>
<evidence type="ECO:0000256" key="8">
    <source>
        <dbReference type="SAM" id="Phobius"/>
    </source>
</evidence>
<evidence type="ECO:0000256" key="6">
    <source>
        <dbReference type="ARBA" id="ARBA00023136"/>
    </source>
</evidence>
<feature type="transmembrane region" description="Helical" evidence="8">
    <location>
        <begin position="449"/>
        <end position="469"/>
    </location>
</feature>
<protein>
    <submittedName>
        <fullName evidence="9">D-alanyl-lipoteichoic acid acyltransferase DltB (MBOAT superfamily)</fullName>
    </submittedName>
</protein>
<feature type="transmembrane region" description="Helical" evidence="8">
    <location>
        <begin position="328"/>
        <end position="346"/>
    </location>
</feature>
<dbReference type="AlphaFoldDB" id="A0A7W8G7F8"/>
<feature type="transmembrane region" description="Helical" evidence="8">
    <location>
        <begin position="124"/>
        <end position="143"/>
    </location>
</feature>
<name>A0A7W8G7F8_9SPIR</name>
<feature type="transmembrane region" description="Helical" evidence="8">
    <location>
        <begin position="6"/>
        <end position="22"/>
    </location>
</feature>
<keyword evidence="3 7" id="KW-1003">Cell membrane</keyword>
<keyword evidence="7 9" id="KW-0808">Transferase</keyword>
<dbReference type="GO" id="GO:0005886">
    <property type="term" value="C:plasma membrane"/>
    <property type="evidence" value="ECO:0007669"/>
    <property type="project" value="UniProtKB-SubCell"/>
</dbReference>
<dbReference type="PIRSF" id="PIRSF500217">
    <property type="entry name" value="AlgI"/>
    <property type="match status" value="1"/>
</dbReference>
<evidence type="ECO:0000256" key="3">
    <source>
        <dbReference type="ARBA" id="ARBA00022475"/>
    </source>
</evidence>
<proteinExistence type="inferred from homology"/>
<dbReference type="RefSeq" id="WP_184657383.1">
    <property type="nucleotide sequence ID" value="NZ_CP031518.1"/>
</dbReference>
<dbReference type="GO" id="GO:0042121">
    <property type="term" value="P:alginic acid biosynthetic process"/>
    <property type="evidence" value="ECO:0007669"/>
    <property type="project" value="InterPro"/>
</dbReference>
<comment type="similarity">
    <text evidence="2 7">Belongs to the membrane-bound acyltransferase family.</text>
</comment>
<feature type="transmembrane region" description="Helical" evidence="8">
    <location>
        <begin position="29"/>
        <end position="59"/>
    </location>
</feature>
<comment type="subcellular location">
    <subcellularLocation>
        <location evidence="1">Cell membrane</location>
        <topology evidence="1">Multi-pass membrane protein</topology>
    </subcellularLocation>
</comment>
<keyword evidence="7 9" id="KW-0012">Acyltransferase</keyword>
<feature type="transmembrane region" description="Helical" evidence="8">
    <location>
        <begin position="155"/>
        <end position="174"/>
    </location>
</feature>
<keyword evidence="6 7" id="KW-0472">Membrane</keyword>
<accession>A0A7W8G7F8</accession>
<feature type="transmembrane region" description="Helical" evidence="8">
    <location>
        <begin position="96"/>
        <end position="112"/>
    </location>
</feature>
<evidence type="ECO:0000256" key="2">
    <source>
        <dbReference type="ARBA" id="ARBA00010323"/>
    </source>
</evidence>
<evidence type="ECO:0000256" key="7">
    <source>
        <dbReference type="PIRNR" id="PIRNR016636"/>
    </source>
</evidence>
<dbReference type="Proteomes" id="UP000518887">
    <property type="component" value="Unassembled WGS sequence"/>
</dbReference>
<gene>
    <name evidence="9" type="ORF">HNP76_000612</name>
</gene>
<reference evidence="9 10" key="1">
    <citation type="submission" date="2020-08" db="EMBL/GenBank/DDBJ databases">
        <title>Genomic Encyclopedia of Type Strains, Phase IV (KMG-IV): sequencing the most valuable type-strain genomes for metagenomic binning, comparative biology and taxonomic classification.</title>
        <authorList>
            <person name="Goeker M."/>
        </authorList>
    </citation>
    <scope>NUCLEOTIDE SEQUENCE [LARGE SCALE GENOMIC DNA]</scope>
    <source>
        <strain evidence="9 10">DSM 103462</strain>
    </source>
</reference>
<dbReference type="InterPro" id="IPR051085">
    <property type="entry name" value="MB_O-acyltransferase"/>
</dbReference>
<evidence type="ECO:0000313" key="9">
    <source>
        <dbReference type="EMBL" id="MBB5225268.1"/>
    </source>
</evidence>
<evidence type="ECO:0000256" key="1">
    <source>
        <dbReference type="ARBA" id="ARBA00004651"/>
    </source>
</evidence>
<organism evidence="9 10">
    <name type="scientific">Treponema ruminis</name>
    <dbReference type="NCBI Taxonomy" id="744515"/>
    <lineage>
        <taxon>Bacteria</taxon>
        <taxon>Pseudomonadati</taxon>
        <taxon>Spirochaetota</taxon>
        <taxon>Spirochaetia</taxon>
        <taxon>Spirochaetales</taxon>
        <taxon>Treponemataceae</taxon>
        <taxon>Treponema</taxon>
    </lineage>
</organism>
<feature type="transmembrane region" description="Helical" evidence="8">
    <location>
        <begin position="352"/>
        <end position="369"/>
    </location>
</feature>
<dbReference type="EMBL" id="JACHFQ010000002">
    <property type="protein sequence ID" value="MBB5225268.1"/>
    <property type="molecule type" value="Genomic_DNA"/>
</dbReference>
<dbReference type="GO" id="GO:0016746">
    <property type="term" value="F:acyltransferase activity"/>
    <property type="evidence" value="ECO:0007669"/>
    <property type="project" value="UniProtKB-KW"/>
</dbReference>
<dbReference type="PIRSF" id="PIRSF016636">
    <property type="entry name" value="AlgI_DltB"/>
    <property type="match status" value="1"/>
</dbReference>
<evidence type="ECO:0000256" key="4">
    <source>
        <dbReference type="ARBA" id="ARBA00022692"/>
    </source>
</evidence>
<dbReference type="PANTHER" id="PTHR13285:SF18">
    <property type="entry name" value="PROTEIN-CYSTEINE N-PALMITOYLTRANSFERASE RASP"/>
    <property type="match status" value="1"/>
</dbReference>